<dbReference type="STRING" id="459525.SAMN04488137_4586"/>
<dbReference type="EMBL" id="FNHW01000005">
    <property type="protein sequence ID" value="SDN47244.1"/>
    <property type="molecule type" value="Genomic_DNA"/>
</dbReference>
<dbReference type="Gene3D" id="1.10.510.10">
    <property type="entry name" value="Transferase(Phosphotransferase) domain 1"/>
    <property type="match status" value="1"/>
</dbReference>
<evidence type="ECO:0000313" key="1">
    <source>
        <dbReference type="EMBL" id="SDN47244.1"/>
    </source>
</evidence>
<evidence type="ECO:0008006" key="3">
    <source>
        <dbReference type="Google" id="ProtNLM"/>
    </source>
</evidence>
<gene>
    <name evidence="1" type="ORF">SAMN04488137_4586</name>
</gene>
<dbReference type="Proteomes" id="UP000199544">
    <property type="component" value="Unassembled WGS sequence"/>
</dbReference>
<dbReference type="RefSeq" id="WP_090238681.1">
    <property type="nucleotide sequence ID" value="NZ_FNHW01000005.1"/>
</dbReference>
<keyword evidence="2" id="KW-1185">Reference proteome</keyword>
<dbReference type="AlphaFoldDB" id="A0A1H0BNQ0"/>
<protein>
    <recommendedName>
        <fullName evidence="3">Phosphotransferase enzyme family protein</fullName>
    </recommendedName>
</protein>
<sequence>MNESYNSRFFNSLQLTNNGVTVKKTSEKTDILHSEILWYLQIPAPLQIYMPYVQDYSLHSHDMFLELERISVPTLSQLYIRKSEVNWENVGVALQSMLSDFQQYQEPINKEQIHAMYWDKTINRLTEYLQKNLLDHQGNHVKKELKINGKPYPNPLLLLMENQNHLLNLLNTNDGAIIHGDLCFSNIFYDDRTQRIKLIDPRGSFGKLTPYGDPRYDLAKLRHSLSGYDLLIHNCFDVRTSSTSIEYHLHTTKEQVGIHRILTDTLQLNDKTVRLIEALLFLSMTPLHQDYPQRQWVMYGLGTELLYQFLQDGH</sequence>
<name>A0A1H0BNQ0_9BACL</name>
<dbReference type="InterPro" id="IPR011009">
    <property type="entry name" value="Kinase-like_dom_sf"/>
</dbReference>
<dbReference type="SUPFAM" id="SSF56112">
    <property type="entry name" value="Protein kinase-like (PK-like)"/>
    <property type="match status" value="1"/>
</dbReference>
<evidence type="ECO:0000313" key="2">
    <source>
        <dbReference type="Proteomes" id="UP000199544"/>
    </source>
</evidence>
<proteinExistence type="predicted"/>
<reference evidence="2" key="1">
    <citation type="submission" date="2016-10" db="EMBL/GenBank/DDBJ databases">
        <authorList>
            <person name="Varghese N."/>
            <person name="Submissions S."/>
        </authorList>
    </citation>
    <scope>NUCLEOTIDE SEQUENCE [LARGE SCALE GENOMIC DNA]</scope>
    <source>
        <strain evidence="2">CGMCC 1.6854</strain>
    </source>
</reference>
<accession>A0A1H0BNQ0</accession>
<organism evidence="1 2">
    <name type="scientific">Fictibacillus solisalsi</name>
    <dbReference type="NCBI Taxonomy" id="459525"/>
    <lineage>
        <taxon>Bacteria</taxon>
        <taxon>Bacillati</taxon>
        <taxon>Bacillota</taxon>
        <taxon>Bacilli</taxon>
        <taxon>Bacillales</taxon>
        <taxon>Fictibacillaceae</taxon>
        <taxon>Fictibacillus</taxon>
    </lineage>
</organism>
<dbReference type="OrthoDB" id="9814110at2"/>